<dbReference type="CDD" id="cd00130">
    <property type="entry name" value="PAS"/>
    <property type="match status" value="1"/>
</dbReference>
<dbReference type="InterPro" id="IPR052155">
    <property type="entry name" value="Biofilm_reg_signaling"/>
</dbReference>
<dbReference type="Pfam" id="PF08447">
    <property type="entry name" value="PAS_3"/>
    <property type="match status" value="2"/>
</dbReference>
<dbReference type="CDD" id="cd01949">
    <property type="entry name" value="GGDEF"/>
    <property type="match status" value="1"/>
</dbReference>
<dbReference type="InterPro" id="IPR035965">
    <property type="entry name" value="PAS-like_dom_sf"/>
</dbReference>
<dbReference type="SUPFAM" id="SSF141868">
    <property type="entry name" value="EAL domain-like"/>
    <property type="match status" value="1"/>
</dbReference>
<protein>
    <submittedName>
        <fullName evidence="5">PAS domain S-box-containing protein/diguanylate cyclase (GGDEF)-like protein</fullName>
    </submittedName>
</protein>
<dbReference type="NCBIfam" id="TIGR00254">
    <property type="entry name" value="GGDEF"/>
    <property type="match status" value="1"/>
</dbReference>
<dbReference type="PANTHER" id="PTHR44757">
    <property type="entry name" value="DIGUANYLATE CYCLASE DGCP"/>
    <property type="match status" value="1"/>
</dbReference>
<evidence type="ECO:0000259" key="3">
    <source>
        <dbReference type="PROSITE" id="PS50883"/>
    </source>
</evidence>
<organism evidence="5 6">
    <name type="scientific">Simplicispira metamorpha</name>
    <dbReference type="NCBI Taxonomy" id="80881"/>
    <lineage>
        <taxon>Bacteria</taxon>
        <taxon>Pseudomonadati</taxon>
        <taxon>Pseudomonadota</taxon>
        <taxon>Betaproteobacteria</taxon>
        <taxon>Burkholderiales</taxon>
        <taxon>Comamonadaceae</taxon>
        <taxon>Simplicispira</taxon>
    </lineage>
</organism>
<dbReference type="SUPFAM" id="SSF55785">
    <property type="entry name" value="PYP-like sensor domain (PAS domain)"/>
    <property type="match status" value="2"/>
</dbReference>
<dbReference type="PROSITE" id="PS50883">
    <property type="entry name" value="EAL"/>
    <property type="match status" value="1"/>
</dbReference>
<dbReference type="Gene3D" id="3.30.70.270">
    <property type="match status" value="1"/>
</dbReference>
<dbReference type="GO" id="GO:0071111">
    <property type="term" value="F:cyclic-guanylate-specific phosphodiesterase activity"/>
    <property type="evidence" value="ECO:0007669"/>
    <property type="project" value="UniProtKB-EC"/>
</dbReference>
<feature type="domain" description="PAC" evidence="2">
    <location>
        <begin position="241"/>
        <end position="292"/>
    </location>
</feature>
<name>A0A4V2SJF3_9BURK</name>
<dbReference type="InterPro" id="IPR000014">
    <property type="entry name" value="PAS"/>
</dbReference>
<dbReference type="FunFam" id="3.30.70.270:FF:000001">
    <property type="entry name" value="Diguanylate cyclase domain protein"/>
    <property type="match status" value="1"/>
</dbReference>
<reference evidence="5 6" key="1">
    <citation type="submission" date="2019-03" db="EMBL/GenBank/DDBJ databases">
        <title>Genomic Encyclopedia of Type Strains, Phase IV (KMG-IV): sequencing the most valuable type-strain genomes for metagenomic binning, comparative biology and taxonomic classification.</title>
        <authorList>
            <person name="Goeker M."/>
        </authorList>
    </citation>
    <scope>NUCLEOTIDE SEQUENCE [LARGE SCALE GENOMIC DNA]</scope>
    <source>
        <strain evidence="5 6">DSM 1837</strain>
    </source>
</reference>
<dbReference type="SMART" id="SM00086">
    <property type="entry name" value="PAC"/>
    <property type="match status" value="2"/>
</dbReference>
<dbReference type="SMART" id="SM00267">
    <property type="entry name" value="GGDEF"/>
    <property type="match status" value="1"/>
</dbReference>
<dbReference type="EMBL" id="SLXH01000029">
    <property type="protein sequence ID" value="TCP14646.1"/>
    <property type="molecule type" value="Genomic_DNA"/>
</dbReference>
<dbReference type="InterPro" id="IPR035919">
    <property type="entry name" value="EAL_sf"/>
</dbReference>
<dbReference type="InterPro" id="IPR001610">
    <property type="entry name" value="PAC"/>
</dbReference>
<dbReference type="FunFam" id="3.20.20.450:FF:000001">
    <property type="entry name" value="Cyclic di-GMP phosphodiesterase yahA"/>
    <property type="match status" value="1"/>
</dbReference>
<accession>A0A4V2SJF3</accession>
<dbReference type="AlphaFoldDB" id="A0A4V2SJF3"/>
<dbReference type="PROSITE" id="PS50887">
    <property type="entry name" value="GGDEF"/>
    <property type="match status" value="1"/>
</dbReference>
<dbReference type="PANTHER" id="PTHR44757:SF2">
    <property type="entry name" value="BIOFILM ARCHITECTURE MAINTENANCE PROTEIN MBAA"/>
    <property type="match status" value="1"/>
</dbReference>
<evidence type="ECO:0000313" key="6">
    <source>
        <dbReference type="Proteomes" id="UP000295182"/>
    </source>
</evidence>
<sequence length="723" mass="79676">MARPASVLNGDGLSVQELREALAQTQHALAAAQRQLCEQAQIFQAMEGLACAGYWWRHAGAQAMAAQCSPGLCHIAGLPVQESLSFGQDGCGILPEDLPAFLAARERMDGTELECRWRRPDGQVRWLRMQVRSLGGVDGNPVELGVVLDVTDEHLATSQLREQLGFIQRIASRIPGFIYQYRIHPDGTASLPYVSDAVHDLMGLRPDIKNELSALQQQVHPQDMDMLRSAIDQSACDLHPWQREYRVLSDDGSVRWHMTSAVPQAEADGGLLLHGYTIDITKRKQTEQEIERLAFYDALTGLPNRRLLLERLQHAMSVCLRHQRHGALLFIDLDNFKDLNDTLGHDVGDLLLTQVAARLVQTVREVDTVARFGGDEFVVMLDGLSSGLAQAVVEAEFVADKLLAALNIPYALAGQPHYSTPSIGIALFGQERHSVDELLKRADLAMYQAKAAGRNTQRFFDPAMQAALLARASLEADLRQGLAGNELFVHYQPVVDARGRVQGAEALARWRHPVRGFISPAEFIPLAEQTGLILPLGRHILQVACAQLVRWARDPQAAHLSLAVNVSARQFRQPGFVAEVLQTLQASGANPRRLKIELTESMLLGDLECTIERMGQLKRHGVGFALDDFGTGYSSLSYLKRLPLDQVKIDQSFVRDVLTDPNDAAIVRTILALAQSLDLAVVAEGVETTGQLGFLRLHGCEQFQGYLFGRPGSAEDMDVLLHA</sequence>
<dbReference type="Gene3D" id="3.30.450.20">
    <property type="entry name" value="PAS domain"/>
    <property type="match status" value="2"/>
</dbReference>
<feature type="domain" description="GGDEF" evidence="4">
    <location>
        <begin position="324"/>
        <end position="462"/>
    </location>
</feature>
<comment type="caution">
    <text evidence="5">The sequence shown here is derived from an EMBL/GenBank/DDBJ whole genome shotgun (WGS) entry which is preliminary data.</text>
</comment>
<dbReference type="Pfam" id="PF00563">
    <property type="entry name" value="EAL"/>
    <property type="match status" value="1"/>
</dbReference>
<dbReference type="InterPro" id="IPR013655">
    <property type="entry name" value="PAS_fold_3"/>
</dbReference>
<dbReference type="Proteomes" id="UP000295182">
    <property type="component" value="Unassembled WGS sequence"/>
</dbReference>
<evidence type="ECO:0000259" key="2">
    <source>
        <dbReference type="PROSITE" id="PS50113"/>
    </source>
</evidence>
<dbReference type="SUPFAM" id="SSF55073">
    <property type="entry name" value="Nucleotide cyclase"/>
    <property type="match status" value="1"/>
</dbReference>
<dbReference type="InterPro" id="IPR043128">
    <property type="entry name" value="Rev_trsase/Diguanyl_cyclase"/>
</dbReference>
<dbReference type="Gene3D" id="3.20.20.450">
    <property type="entry name" value="EAL domain"/>
    <property type="match status" value="1"/>
</dbReference>
<keyword evidence="6" id="KW-1185">Reference proteome</keyword>
<dbReference type="InterPro" id="IPR001633">
    <property type="entry name" value="EAL_dom"/>
</dbReference>
<dbReference type="CDD" id="cd01948">
    <property type="entry name" value="EAL"/>
    <property type="match status" value="1"/>
</dbReference>
<dbReference type="GO" id="GO:0071732">
    <property type="term" value="P:cellular response to nitric oxide"/>
    <property type="evidence" value="ECO:0007669"/>
    <property type="project" value="UniProtKB-ARBA"/>
</dbReference>
<proteinExistence type="predicted"/>
<feature type="domain" description="PAC" evidence="2">
    <location>
        <begin position="111"/>
        <end position="162"/>
    </location>
</feature>
<evidence type="ECO:0000259" key="4">
    <source>
        <dbReference type="PROSITE" id="PS50887"/>
    </source>
</evidence>
<dbReference type="InterPro" id="IPR029787">
    <property type="entry name" value="Nucleotide_cyclase"/>
</dbReference>
<evidence type="ECO:0000256" key="1">
    <source>
        <dbReference type="ARBA" id="ARBA00051114"/>
    </source>
</evidence>
<dbReference type="Pfam" id="PF00990">
    <property type="entry name" value="GGDEF"/>
    <property type="match status" value="1"/>
</dbReference>
<dbReference type="SMART" id="SM00052">
    <property type="entry name" value="EAL"/>
    <property type="match status" value="1"/>
</dbReference>
<dbReference type="InterPro" id="IPR000160">
    <property type="entry name" value="GGDEF_dom"/>
</dbReference>
<gene>
    <name evidence="5" type="ORF">EV674_12917</name>
</gene>
<comment type="catalytic activity">
    <reaction evidence="1">
        <text>3',3'-c-di-GMP + H2O = 5'-phosphoguanylyl(3'-&gt;5')guanosine + H(+)</text>
        <dbReference type="Rhea" id="RHEA:24902"/>
        <dbReference type="ChEBI" id="CHEBI:15377"/>
        <dbReference type="ChEBI" id="CHEBI:15378"/>
        <dbReference type="ChEBI" id="CHEBI:58754"/>
        <dbReference type="ChEBI" id="CHEBI:58805"/>
        <dbReference type="EC" id="3.1.4.52"/>
    </reaction>
    <physiologicalReaction direction="left-to-right" evidence="1">
        <dbReference type="Rhea" id="RHEA:24903"/>
    </physiologicalReaction>
</comment>
<dbReference type="PROSITE" id="PS50113">
    <property type="entry name" value="PAC"/>
    <property type="match status" value="2"/>
</dbReference>
<feature type="domain" description="EAL" evidence="3">
    <location>
        <begin position="471"/>
        <end position="723"/>
    </location>
</feature>
<dbReference type="NCBIfam" id="TIGR00229">
    <property type="entry name" value="sensory_box"/>
    <property type="match status" value="1"/>
</dbReference>
<evidence type="ECO:0000313" key="5">
    <source>
        <dbReference type="EMBL" id="TCP14646.1"/>
    </source>
</evidence>
<dbReference type="InterPro" id="IPR000700">
    <property type="entry name" value="PAS-assoc_C"/>
</dbReference>